<evidence type="ECO:0000256" key="4">
    <source>
        <dbReference type="SAM" id="MobiDB-lite"/>
    </source>
</evidence>
<feature type="region of interest" description="Disordered" evidence="4">
    <location>
        <begin position="506"/>
        <end position="531"/>
    </location>
</feature>
<evidence type="ECO:0000256" key="1">
    <source>
        <dbReference type="ARBA" id="ARBA00022441"/>
    </source>
</evidence>
<dbReference type="InterPro" id="IPR015915">
    <property type="entry name" value="Kelch-typ_b-propeller"/>
</dbReference>
<keyword evidence="2" id="KW-0677">Repeat</keyword>
<feature type="coiled-coil region" evidence="3">
    <location>
        <begin position="424"/>
        <end position="503"/>
    </location>
</feature>
<reference evidence="6 7" key="1">
    <citation type="submission" date="2020-10" db="EMBL/GenBank/DDBJ databases">
        <title>The Coptis chinensis genome and diversification of protoberbering-type alkaloids.</title>
        <authorList>
            <person name="Wang B."/>
            <person name="Shu S."/>
            <person name="Song C."/>
            <person name="Liu Y."/>
        </authorList>
    </citation>
    <scope>NUCLEOTIDE SEQUENCE [LARGE SCALE GENOMIC DNA]</scope>
    <source>
        <strain evidence="6">HL-2020</strain>
        <tissue evidence="6">Leaf</tissue>
    </source>
</reference>
<evidence type="ECO:0000313" key="7">
    <source>
        <dbReference type="Proteomes" id="UP000631114"/>
    </source>
</evidence>
<dbReference type="InterPro" id="IPR056819">
    <property type="entry name" value="ACBP4-6_C"/>
</dbReference>
<organism evidence="6 7">
    <name type="scientific">Coptis chinensis</name>
    <dbReference type="NCBI Taxonomy" id="261450"/>
    <lineage>
        <taxon>Eukaryota</taxon>
        <taxon>Viridiplantae</taxon>
        <taxon>Streptophyta</taxon>
        <taxon>Embryophyta</taxon>
        <taxon>Tracheophyta</taxon>
        <taxon>Spermatophyta</taxon>
        <taxon>Magnoliopsida</taxon>
        <taxon>Ranunculales</taxon>
        <taxon>Ranunculaceae</taxon>
        <taxon>Coptidoideae</taxon>
        <taxon>Coptis</taxon>
    </lineage>
</organism>
<protein>
    <recommendedName>
        <fullName evidence="5">Acyl-CoA-binding domain-containing protein</fullName>
    </recommendedName>
</protein>
<evidence type="ECO:0000259" key="5">
    <source>
        <dbReference type="Pfam" id="PF24922"/>
    </source>
</evidence>
<dbReference type="PANTHER" id="PTHR46093">
    <property type="entry name" value="ACYL-COA-BINDING DOMAIN-CONTAINING PROTEIN 5"/>
    <property type="match status" value="1"/>
</dbReference>
<accession>A0A835HIK6</accession>
<comment type="caution">
    <text evidence="6">The sequence shown here is derived from an EMBL/GenBank/DDBJ whole genome shotgun (WGS) entry which is preliminary data.</text>
</comment>
<keyword evidence="1" id="KW-0880">Kelch repeat</keyword>
<dbReference type="Gene3D" id="2.120.10.80">
    <property type="entry name" value="Kelch-type beta propeller"/>
    <property type="match status" value="2"/>
</dbReference>
<name>A0A835HIK6_9MAGN</name>
<dbReference type="Pfam" id="PF24681">
    <property type="entry name" value="Kelch_KLHDC2_KLHL20_DRC7"/>
    <property type="match status" value="2"/>
</dbReference>
<keyword evidence="7" id="KW-1185">Reference proteome</keyword>
<gene>
    <name evidence="6" type="ORF">IFM89_033312</name>
</gene>
<dbReference type="OrthoDB" id="10251809at2759"/>
<evidence type="ECO:0000313" key="6">
    <source>
        <dbReference type="EMBL" id="KAF9598967.1"/>
    </source>
</evidence>
<sequence length="531" mass="58006">MDSMQESDINNWLSELEYDQWAAVPVSGSRPSARYKHAAAVADGKLYIVGGSRNGRNLSDLQMFDIRTFSWSTLKLNAGSYSDSVVELLPATSGHRLVNWGSKLFLLGGHSKDSLDSVTVRTIDLENYQCHVVETSGKVPVSYLNGLGVPYPFSCSIGAEGQSVTLVGSRLIMFGGEHTSRKLLNDIHILDLETMTWDVLETLHSPPVPRFDHTAAVHAERYLLIFGGCSHSTCFNDLHILDLQTKEWSQPHTQGEVVTPRAGHAGITIDGNWYLVGGGDNRSGASDTLVLNTSKLVWSVLTNVKERDPLASEGLSLCSTAVDGENLLIAFGGYYGKYNNEVFVLRPKPSYSSRPKIFQSPAAAAAAASVTAAYALNSKGEKKLELTNIENETFKGVQNGSSQQGLTVDVNAIAADKTKLELSLSEVRTENVKLKGTLNEMNETHDELSKELLSVRGQLTAEMSRCFKLEVQIANLQKSLESLQSIEDELKVLRKQRSALEEDMDFGAAGDPQRQNPGGVWQWIGGSTHNS</sequence>
<keyword evidence="3" id="KW-0175">Coiled coil</keyword>
<dbReference type="Proteomes" id="UP000631114">
    <property type="component" value="Unassembled WGS sequence"/>
</dbReference>
<dbReference type="EMBL" id="JADFTS010000007">
    <property type="protein sequence ID" value="KAF9598967.1"/>
    <property type="molecule type" value="Genomic_DNA"/>
</dbReference>
<evidence type="ECO:0000256" key="2">
    <source>
        <dbReference type="ARBA" id="ARBA00022737"/>
    </source>
</evidence>
<dbReference type="AlphaFoldDB" id="A0A835HIK6"/>
<proteinExistence type="predicted"/>
<dbReference type="SUPFAM" id="SSF50965">
    <property type="entry name" value="Galactose oxidase, central domain"/>
    <property type="match status" value="1"/>
</dbReference>
<dbReference type="Pfam" id="PF24922">
    <property type="entry name" value="ACBP4_C"/>
    <property type="match status" value="1"/>
</dbReference>
<dbReference type="PANTHER" id="PTHR46093:SF5">
    <property type="entry name" value="OS02G0822800 PROTEIN"/>
    <property type="match status" value="1"/>
</dbReference>
<dbReference type="InterPro" id="IPR011043">
    <property type="entry name" value="Gal_Oxase/kelch_b-propeller"/>
</dbReference>
<evidence type="ECO:0000256" key="3">
    <source>
        <dbReference type="SAM" id="Coils"/>
    </source>
</evidence>
<feature type="domain" description="Acyl-CoA-binding" evidence="5">
    <location>
        <begin position="408"/>
        <end position="504"/>
    </location>
</feature>